<organism evidence="1 2">
    <name type="scientific">Glossina brevipalpis</name>
    <dbReference type="NCBI Taxonomy" id="37001"/>
    <lineage>
        <taxon>Eukaryota</taxon>
        <taxon>Metazoa</taxon>
        <taxon>Ecdysozoa</taxon>
        <taxon>Arthropoda</taxon>
        <taxon>Hexapoda</taxon>
        <taxon>Insecta</taxon>
        <taxon>Pterygota</taxon>
        <taxon>Neoptera</taxon>
        <taxon>Endopterygota</taxon>
        <taxon>Diptera</taxon>
        <taxon>Brachycera</taxon>
        <taxon>Muscomorpha</taxon>
        <taxon>Hippoboscoidea</taxon>
        <taxon>Glossinidae</taxon>
        <taxon>Glossina</taxon>
    </lineage>
</organism>
<sequence length="153" mass="18417">MRKLHEKIFMMLPIDLLTYSWKMNSFDMYWYRKFIYALQNEQEPCIYRYISRVTERNWRFTTFNNKFASNFVRCIFTLKCDVLFNIKRDTAASTRVSPVMTDNIKTVNFSKSVIDMRFEPSLCNANNIDRIHVAVEGDSRRINMLLKFAYEIT</sequence>
<proteinExistence type="predicted"/>
<name>A0A1A9WJ46_9MUSC</name>
<dbReference type="EnsemblMetazoa" id="GBRI021725-RA">
    <property type="protein sequence ID" value="GBRI021725-PA"/>
    <property type="gene ID" value="GBRI021725"/>
</dbReference>
<dbReference type="Proteomes" id="UP000091820">
    <property type="component" value="Unassembled WGS sequence"/>
</dbReference>
<accession>A0A1A9WJ46</accession>
<keyword evidence="2" id="KW-1185">Reference proteome</keyword>
<evidence type="ECO:0000313" key="2">
    <source>
        <dbReference type="Proteomes" id="UP000091820"/>
    </source>
</evidence>
<reference evidence="1" key="2">
    <citation type="submission" date="2020-05" db="UniProtKB">
        <authorList>
            <consortium name="EnsemblMetazoa"/>
        </authorList>
    </citation>
    <scope>IDENTIFICATION</scope>
    <source>
        <strain evidence="1">IAEA</strain>
    </source>
</reference>
<reference evidence="2" key="1">
    <citation type="submission" date="2014-03" db="EMBL/GenBank/DDBJ databases">
        <authorList>
            <person name="Aksoy S."/>
            <person name="Warren W."/>
            <person name="Wilson R.K."/>
        </authorList>
    </citation>
    <scope>NUCLEOTIDE SEQUENCE [LARGE SCALE GENOMIC DNA]</scope>
    <source>
        <strain evidence="2">IAEA</strain>
    </source>
</reference>
<dbReference type="VEuPathDB" id="VectorBase:GBRI021725"/>
<dbReference type="AlphaFoldDB" id="A0A1A9WJ46"/>
<protein>
    <submittedName>
        <fullName evidence="1">Uncharacterized protein</fullName>
    </submittedName>
</protein>
<evidence type="ECO:0000313" key="1">
    <source>
        <dbReference type="EnsemblMetazoa" id="GBRI021725-PA"/>
    </source>
</evidence>